<evidence type="ECO:0000313" key="2">
    <source>
        <dbReference type="EMBL" id="KAF9322815.1"/>
    </source>
</evidence>
<organism evidence="2 3">
    <name type="scientific">Podila minutissima</name>
    <dbReference type="NCBI Taxonomy" id="64525"/>
    <lineage>
        <taxon>Eukaryota</taxon>
        <taxon>Fungi</taxon>
        <taxon>Fungi incertae sedis</taxon>
        <taxon>Mucoromycota</taxon>
        <taxon>Mortierellomycotina</taxon>
        <taxon>Mortierellomycetes</taxon>
        <taxon>Mortierellales</taxon>
        <taxon>Mortierellaceae</taxon>
        <taxon>Podila</taxon>
    </lineage>
</organism>
<sequence length="145" mass="15123">MRFSVVAIVAAVVAVASAQELNPLYPFKPNGGCIQKCLDDAGNNMLPGKWTSDPSQPGFLESLGFAHDRGTPKYSSYMSATGLCIATKECPKPEQDLYRAQYEAKLAWYLDAKAKAAAVKNAAAGSAAVSGFMGAAALVAAAALF</sequence>
<accession>A0A9P5S9P7</accession>
<evidence type="ECO:0000256" key="1">
    <source>
        <dbReference type="SAM" id="SignalP"/>
    </source>
</evidence>
<keyword evidence="1" id="KW-0732">Signal</keyword>
<comment type="caution">
    <text evidence="2">The sequence shown here is derived from an EMBL/GenBank/DDBJ whole genome shotgun (WGS) entry which is preliminary data.</text>
</comment>
<protein>
    <recommendedName>
        <fullName evidence="4">Secreted protein</fullName>
    </recommendedName>
</protein>
<feature type="chain" id="PRO_5040307431" description="Secreted protein" evidence="1">
    <location>
        <begin position="19"/>
        <end position="145"/>
    </location>
</feature>
<dbReference type="AlphaFoldDB" id="A0A9P5S9P7"/>
<feature type="signal peptide" evidence="1">
    <location>
        <begin position="1"/>
        <end position="18"/>
    </location>
</feature>
<dbReference type="EMBL" id="JAAAUY010001443">
    <property type="protein sequence ID" value="KAF9322815.1"/>
    <property type="molecule type" value="Genomic_DNA"/>
</dbReference>
<evidence type="ECO:0008006" key="4">
    <source>
        <dbReference type="Google" id="ProtNLM"/>
    </source>
</evidence>
<gene>
    <name evidence="2" type="ORF">BG006_002036</name>
</gene>
<dbReference type="Proteomes" id="UP000696485">
    <property type="component" value="Unassembled WGS sequence"/>
</dbReference>
<name>A0A9P5S9P7_9FUNG</name>
<proteinExistence type="predicted"/>
<reference evidence="2" key="1">
    <citation type="journal article" date="2020" name="Fungal Divers.">
        <title>Resolving the Mortierellaceae phylogeny through synthesis of multi-gene phylogenetics and phylogenomics.</title>
        <authorList>
            <person name="Vandepol N."/>
            <person name="Liber J."/>
            <person name="Desiro A."/>
            <person name="Na H."/>
            <person name="Kennedy M."/>
            <person name="Barry K."/>
            <person name="Grigoriev I.V."/>
            <person name="Miller A.N."/>
            <person name="O'Donnell K."/>
            <person name="Stajich J.E."/>
            <person name="Bonito G."/>
        </authorList>
    </citation>
    <scope>NUCLEOTIDE SEQUENCE</scope>
    <source>
        <strain evidence="2">NVP1</strain>
    </source>
</reference>
<evidence type="ECO:0000313" key="3">
    <source>
        <dbReference type="Proteomes" id="UP000696485"/>
    </source>
</evidence>
<keyword evidence="3" id="KW-1185">Reference proteome</keyword>